<dbReference type="OrthoDB" id="2609420at2"/>
<sequence length="142" mass="15793">MKQLLVFILFAAMICWMMFSPIYKHVVIVRQAVLQQEVDYLLEVGASGTYGYISPAMEQASKRRLAAFGLREEAILFDYDTTSGADPTDPSAPVPRGVGISLTASYPYENLFLIDSLIGITPIAPDARMKAFGMKMSEYVPW</sequence>
<proteinExistence type="predicted"/>
<dbReference type="Proteomes" id="UP000266482">
    <property type="component" value="Unassembled WGS sequence"/>
</dbReference>
<keyword evidence="2" id="KW-1185">Reference proteome</keyword>
<dbReference type="EMBL" id="QXQA01000013">
    <property type="protein sequence ID" value="RIX50766.1"/>
    <property type="molecule type" value="Genomic_DNA"/>
</dbReference>
<accession>A0A3A1USI4</accession>
<protein>
    <submittedName>
        <fullName evidence="1">Uncharacterized protein</fullName>
    </submittedName>
</protein>
<evidence type="ECO:0000313" key="2">
    <source>
        <dbReference type="Proteomes" id="UP000266482"/>
    </source>
</evidence>
<gene>
    <name evidence="1" type="ORF">D3P08_18860</name>
</gene>
<organism evidence="1 2">
    <name type="scientific">Paenibacillus nanensis</name>
    <dbReference type="NCBI Taxonomy" id="393251"/>
    <lineage>
        <taxon>Bacteria</taxon>
        <taxon>Bacillati</taxon>
        <taxon>Bacillota</taxon>
        <taxon>Bacilli</taxon>
        <taxon>Bacillales</taxon>
        <taxon>Paenibacillaceae</taxon>
        <taxon>Paenibacillus</taxon>
    </lineage>
</organism>
<reference evidence="1 2" key="1">
    <citation type="submission" date="2018-09" db="EMBL/GenBank/DDBJ databases">
        <title>Paenibacillus aracenensis nov. sp. isolated from a cave in southern Spain.</title>
        <authorList>
            <person name="Jurado V."/>
            <person name="Gutierrez-Patricio S."/>
            <person name="Gonzalez-Pimentel J.L."/>
            <person name="Miller A.Z."/>
            <person name="Laiz L."/>
            <person name="Saiz-Jimenez C."/>
        </authorList>
    </citation>
    <scope>NUCLEOTIDE SEQUENCE [LARGE SCALE GENOMIC DNA]</scope>
    <source>
        <strain evidence="1 2">DSM 22867</strain>
    </source>
</reference>
<name>A0A3A1USI4_9BACL</name>
<evidence type="ECO:0000313" key="1">
    <source>
        <dbReference type="EMBL" id="RIX50766.1"/>
    </source>
</evidence>
<comment type="caution">
    <text evidence="1">The sequence shown here is derived from an EMBL/GenBank/DDBJ whole genome shotgun (WGS) entry which is preliminary data.</text>
</comment>
<dbReference type="AlphaFoldDB" id="A0A3A1USI4"/>
<dbReference type="RefSeq" id="WP_119601399.1">
    <property type="nucleotide sequence ID" value="NZ_QXQA01000013.1"/>
</dbReference>